<dbReference type="CDD" id="cd00830">
    <property type="entry name" value="KAS_III"/>
    <property type="match status" value="1"/>
</dbReference>
<comment type="subcellular location">
    <subcellularLocation>
        <location evidence="13">Cytoplasm</location>
    </subcellularLocation>
</comment>
<dbReference type="OrthoDB" id="9815506at2"/>
<evidence type="ECO:0000256" key="10">
    <source>
        <dbReference type="ARBA" id="ARBA00023268"/>
    </source>
</evidence>
<dbReference type="InterPro" id="IPR013751">
    <property type="entry name" value="ACP_syn_III_N"/>
</dbReference>
<dbReference type="Pfam" id="PF08545">
    <property type="entry name" value="ACP_syn_III"/>
    <property type="match status" value="1"/>
</dbReference>
<dbReference type="Gene3D" id="3.40.47.10">
    <property type="match status" value="1"/>
</dbReference>
<evidence type="ECO:0000259" key="15">
    <source>
        <dbReference type="Pfam" id="PF08545"/>
    </source>
</evidence>
<comment type="similarity">
    <text evidence="2 13">Belongs to the thiolase-like superfamily. FabH family.</text>
</comment>
<feature type="region of interest" description="ACP-binding" evidence="13">
    <location>
        <begin position="267"/>
        <end position="271"/>
    </location>
</feature>
<evidence type="ECO:0000256" key="4">
    <source>
        <dbReference type="ARBA" id="ARBA00022490"/>
    </source>
</evidence>
<evidence type="ECO:0000256" key="11">
    <source>
        <dbReference type="ARBA" id="ARBA00023315"/>
    </source>
</evidence>
<dbReference type="Pfam" id="PF08541">
    <property type="entry name" value="ACP_syn_III_C"/>
    <property type="match status" value="1"/>
</dbReference>
<proteinExistence type="inferred from homology"/>
<evidence type="ECO:0000256" key="12">
    <source>
        <dbReference type="ARBA" id="ARBA00051096"/>
    </source>
</evidence>
<dbReference type="InterPro" id="IPR013747">
    <property type="entry name" value="ACP_syn_III_C"/>
</dbReference>
<dbReference type="EC" id="2.3.1.180" evidence="3 13"/>
<comment type="subunit">
    <text evidence="13">Homodimer.</text>
</comment>
<reference evidence="16 17" key="1">
    <citation type="journal article" date="2012" name="Int. J. Syst. Evol. Microbiol.">
        <title>Vibrio caribbeanicus sp. nov., isolated from the marine sponge Scleritoderma cyanea.</title>
        <authorList>
            <person name="Hoffmann M."/>
            <person name="Monday S.R."/>
            <person name="Allard M.W."/>
            <person name="Strain E.A."/>
            <person name="Whittaker P."/>
            <person name="Naum M."/>
            <person name="McCarthy P.J."/>
            <person name="Lopez J.V."/>
            <person name="Fischer M."/>
            <person name="Brown E.W."/>
        </authorList>
    </citation>
    <scope>NUCLEOTIDE SEQUENCE [LARGE SCALE GENOMIC DNA]</scope>
    <source>
        <strain evidence="16 17">ATCC 700023</strain>
    </source>
</reference>
<dbReference type="AlphaFoldDB" id="F9S3S3"/>
<evidence type="ECO:0000259" key="14">
    <source>
        <dbReference type="Pfam" id="PF08541"/>
    </source>
</evidence>
<organism evidence="16 17">
    <name type="scientific">Vibrio ichthyoenteri ATCC 700023</name>
    <dbReference type="NCBI Taxonomy" id="870968"/>
    <lineage>
        <taxon>Bacteria</taxon>
        <taxon>Pseudomonadati</taxon>
        <taxon>Pseudomonadota</taxon>
        <taxon>Gammaproteobacteria</taxon>
        <taxon>Vibrionales</taxon>
        <taxon>Vibrionaceae</taxon>
        <taxon>Vibrio</taxon>
    </lineage>
</organism>
<keyword evidence="9 13" id="KW-0275">Fatty acid biosynthesis</keyword>
<keyword evidence="10 13" id="KW-0511">Multifunctional enzyme</keyword>
<keyword evidence="4 13" id="KW-0963">Cytoplasm</keyword>
<dbReference type="GO" id="GO:0033818">
    <property type="term" value="F:beta-ketoacyl-acyl-carrier-protein synthase III activity"/>
    <property type="evidence" value="ECO:0007669"/>
    <property type="project" value="UniProtKB-UniRule"/>
</dbReference>
<dbReference type="NCBIfam" id="NF006829">
    <property type="entry name" value="PRK09352.1"/>
    <property type="match status" value="1"/>
</dbReference>
<sequence length="376" mass="40355">MTINKAEAIDIQVNYAQPNFAEITGWGKCLPPATLTNDDLSTFLETSDEWIQTRTGIEQRRISHVETSEMATVAAKQAIACAGLQANDIDLIIIATCSPDSLIPNIASKVSQNLDIQGATAFDLNAACTGFVYGLETATRLIQAGNYQHALVVGAERLSFYIDWTQRDTAVLFGDGAGAVVLSKTTQAVGLQHAQLGCDAQGRDILAVPKFGTSMARFAADNGYWSFNFVGKEIFKRAVKGMSAAAQSVLTRSQLSTDHIDVVIPHQANIRIIQTLCDIAGINQDKAFINIQKYGNTSAATVPIALCEAMEQDKIKAGDNILLAAFGAGLTWGAGHIKWGERVTPLMLSDAALPDCQHSALELLQSAIEHCKNKSV</sequence>
<keyword evidence="17" id="KW-1185">Reference proteome</keyword>
<comment type="catalytic activity">
    <reaction evidence="12">
        <text>malonyl-[ACP] + acetyl-CoA + H(+) = 3-oxobutanoyl-[ACP] + CO2 + CoA</text>
        <dbReference type="Rhea" id="RHEA:12080"/>
        <dbReference type="Rhea" id="RHEA-COMP:9623"/>
        <dbReference type="Rhea" id="RHEA-COMP:9625"/>
        <dbReference type="ChEBI" id="CHEBI:15378"/>
        <dbReference type="ChEBI" id="CHEBI:16526"/>
        <dbReference type="ChEBI" id="CHEBI:57287"/>
        <dbReference type="ChEBI" id="CHEBI:57288"/>
        <dbReference type="ChEBI" id="CHEBI:78449"/>
        <dbReference type="ChEBI" id="CHEBI:78450"/>
        <dbReference type="EC" id="2.3.1.180"/>
    </reaction>
    <physiologicalReaction direction="left-to-right" evidence="12">
        <dbReference type="Rhea" id="RHEA:12081"/>
    </physiologicalReaction>
</comment>
<comment type="pathway">
    <text evidence="1 13">Lipid metabolism; fatty acid biosynthesis.</text>
</comment>
<comment type="caution">
    <text evidence="16">The sequence shown here is derived from an EMBL/GenBank/DDBJ whole genome shotgun (WGS) entry which is preliminary data.</text>
</comment>
<evidence type="ECO:0000256" key="3">
    <source>
        <dbReference type="ARBA" id="ARBA00012333"/>
    </source>
</evidence>
<gene>
    <name evidence="13" type="primary">fabH</name>
    <name evidence="16" type="ORF">VII00023_01905</name>
</gene>
<dbReference type="PANTHER" id="PTHR43091">
    <property type="entry name" value="3-OXOACYL-[ACYL-CARRIER-PROTEIN] SYNTHASE"/>
    <property type="match status" value="1"/>
</dbReference>
<protein>
    <recommendedName>
        <fullName evidence="3 13">Beta-ketoacyl-[acyl-carrier-protein] synthase III</fullName>
        <shortName evidence="13">Beta-ketoacyl-ACP synthase III</shortName>
        <shortName evidence="13">KAS III</shortName>
        <ecNumber evidence="3 13">2.3.1.180</ecNumber>
    </recommendedName>
    <alternativeName>
        <fullName evidence="13">3-oxoacyl-[acyl-carrier-protein] synthase 3</fullName>
    </alternativeName>
    <alternativeName>
        <fullName evidence="13">3-oxoacyl-[acyl-carrier-protein] synthase III</fullName>
    </alternativeName>
</protein>
<feature type="domain" description="Beta-ketoacyl-[acyl-carrier-protein] synthase III N-terminal" evidence="15">
    <location>
        <begin position="122"/>
        <end position="199"/>
    </location>
</feature>
<comment type="function">
    <text evidence="13">Catalyzes the condensation reaction of fatty acid synthesis by the addition to an acyl acceptor of two carbons from malonyl-ACP. Catalyzes the first condensation reaction which initiates fatty acid synthesis and may therefore play a role in governing the total rate of fatty acid production. Possesses both acetoacetyl-ACP synthase and acetyl transacylase activities. Its substrate specificity determines the biosynthesis of branched-chain and/or straight-chain of fatty acids.</text>
</comment>
<evidence type="ECO:0000313" key="16">
    <source>
        <dbReference type="EMBL" id="EGU37719.1"/>
    </source>
</evidence>
<dbReference type="FunFam" id="3.40.47.10:FF:000004">
    <property type="entry name" value="3-oxoacyl-[acyl-carrier-protein] synthase 3"/>
    <property type="match status" value="1"/>
</dbReference>
<evidence type="ECO:0000256" key="6">
    <source>
        <dbReference type="ARBA" id="ARBA00022679"/>
    </source>
</evidence>
<accession>F9S3S3</accession>
<evidence type="ECO:0000256" key="2">
    <source>
        <dbReference type="ARBA" id="ARBA00008642"/>
    </source>
</evidence>
<dbReference type="PANTHER" id="PTHR43091:SF2">
    <property type="entry name" value="BETA-KETOACYL-[ACYL-CARRIER-PROTEIN] SYNTHASE III 2"/>
    <property type="match status" value="1"/>
</dbReference>
<evidence type="ECO:0000256" key="1">
    <source>
        <dbReference type="ARBA" id="ARBA00005194"/>
    </source>
</evidence>
<dbReference type="GO" id="GO:0004315">
    <property type="term" value="F:3-oxoacyl-[acyl-carrier-protein] synthase activity"/>
    <property type="evidence" value="ECO:0007669"/>
    <property type="project" value="InterPro"/>
</dbReference>
<evidence type="ECO:0000313" key="17">
    <source>
        <dbReference type="Proteomes" id="UP000004605"/>
    </source>
</evidence>
<dbReference type="NCBIfam" id="TIGR00747">
    <property type="entry name" value="fabH"/>
    <property type="match status" value="1"/>
</dbReference>
<keyword evidence="6 13" id="KW-0808">Transferase</keyword>
<feature type="active site" evidence="13">
    <location>
        <position position="296"/>
    </location>
</feature>
<dbReference type="RefSeq" id="WP_006712960.1">
    <property type="nucleotide sequence ID" value="NZ_AFWF01000187.1"/>
</dbReference>
<comment type="domain">
    <text evidence="13">The last Arg residue of the ACP-binding site is essential for the weak association between ACP/AcpP and FabH.</text>
</comment>
<evidence type="ECO:0000256" key="13">
    <source>
        <dbReference type="HAMAP-Rule" id="MF_01815"/>
    </source>
</evidence>
<keyword evidence="7 13" id="KW-0276">Fatty acid metabolism</keyword>
<keyword evidence="5 13" id="KW-0444">Lipid biosynthesis</keyword>
<evidence type="ECO:0000256" key="7">
    <source>
        <dbReference type="ARBA" id="ARBA00022832"/>
    </source>
</evidence>
<evidence type="ECO:0000256" key="5">
    <source>
        <dbReference type="ARBA" id="ARBA00022516"/>
    </source>
</evidence>
<dbReference type="GO" id="GO:0005737">
    <property type="term" value="C:cytoplasm"/>
    <property type="evidence" value="ECO:0007669"/>
    <property type="project" value="UniProtKB-SubCell"/>
</dbReference>
<dbReference type="EMBL" id="AFWF01000187">
    <property type="protein sequence ID" value="EGU37719.1"/>
    <property type="molecule type" value="Genomic_DNA"/>
</dbReference>
<dbReference type="InterPro" id="IPR016039">
    <property type="entry name" value="Thiolase-like"/>
</dbReference>
<dbReference type="UniPathway" id="UPA00094"/>
<dbReference type="HAMAP" id="MF_01815">
    <property type="entry name" value="FabH"/>
    <property type="match status" value="1"/>
</dbReference>
<keyword evidence="11 13" id="KW-0012">Acyltransferase</keyword>
<evidence type="ECO:0000256" key="9">
    <source>
        <dbReference type="ARBA" id="ARBA00023160"/>
    </source>
</evidence>
<feature type="active site" evidence="13">
    <location>
        <position position="128"/>
    </location>
</feature>
<dbReference type="SUPFAM" id="SSF53901">
    <property type="entry name" value="Thiolase-like"/>
    <property type="match status" value="1"/>
</dbReference>
<keyword evidence="8 13" id="KW-0443">Lipid metabolism</keyword>
<feature type="domain" description="Beta-ketoacyl-[acyl-carrier-protein] synthase III C-terminal" evidence="14">
    <location>
        <begin position="250"/>
        <end position="339"/>
    </location>
</feature>
<feature type="active site" evidence="13">
    <location>
        <position position="266"/>
    </location>
</feature>
<evidence type="ECO:0000256" key="8">
    <source>
        <dbReference type="ARBA" id="ARBA00023098"/>
    </source>
</evidence>
<dbReference type="Proteomes" id="UP000004605">
    <property type="component" value="Unassembled WGS sequence"/>
</dbReference>
<name>F9S3S3_9VIBR</name>
<dbReference type="GO" id="GO:0006633">
    <property type="term" value="P:fatty acid biosynthetic process"/>
    <property type="evidence" value="ECO:0007669"/>
    <property type="project" value="UniProtKB-UniRule"/>
</dbReference>
<dbReference type="InterPro" id="IPR004655">
    <property type="entry name" value="FabH"/>
</dbReference>